<feature type="compositionally biased region" description="Basic residues" evidence="1">
    <location>
        <begin position="611"/>
        <end position="620"/>
    </location>
</feature>
<dbReference type="Proteomes" id="UP001244011">
    <property type="component" value="Unassembled WGS sequence"/>
</dbReference>
<dbReference type="GO" id="GO:0070860">
    <property type="term" value="C:RNA polymerase I core factor complex"/>
    <property type="evidence" value="ECO:0007669"/>
    <property type="project" value="TreeGrafter"/>
</dbReference>
<dbReference type="PANTHER" id="PTHR28221:SF2">
    <property type="entry name" value="RNA POLYMERASE I-SPECIFIC TRANSCRIPTION INITIATION FACTOR RRN6"/>
    <property type="match status" value="1"/>
</dbReference>
<feature type="compositionally biased region" description="Polar residues" evidence="1">
    <location>
        <begin position="952"/>
        <end position="986"/>
    </location>
</feature>
<gene>
    <name evidence="4" type="ORF">QBC33DRAFT_554070</name>
</gene>
<feature type="region of interest" description="Disordered" evidence="1">
    <location>
        <begin position="881"/>
        <end position="1012"/>
    </location>
</feature>
<feature type="compositionally biased region" description="Basic residues" evidence="1">
    <location>
        <begin position="1"/>
        <end position="10"/>
    </location>
</feature>
<evidence type="ECO:0000259" key="2">
    <source>
        <dbReference type="Pfam" id="PF10214"/>
    </source>
</evidence>
<sequence length="1012" mass="110245">MTDKRGHGRATGRPLPNVAGDHRLNDLTCGHLGRLTYIPAGAHNEQQTGRLHTTRTVELTPHFQQIIPFEQLSRPTRSVLPESKSSPWRTARSQRNWLLKSHPETLFGNPDLASFLPREIRSLKATPGAPPPVSPLLALGEISDLSNDTSIVGQPAAAFAAGEGGHILQILPLAQEERSWDDESLAIRLSTAGPTERGQWIDDGTPISKIKFAVDPRRHDQIRWILVQKVGSTTVLEPEVRKTPPQGSHLGGLGRRGALQISANPLFTISADQTGGGSQSDVSFNPASDGAPPQLAIINTGGYWSIWDVTGNRVSRPKLLRPVLRACGSIDSGLTPVLPLASHGNHSDHRVSWISRSERGPSAWSRPSGLFDEFSGAAKVEGDLGRKPKVLTRSGDILVCNDTSVRVFGIAEEKFQAGLNVARSGKAERVLDVQMCPFDHSKAFVLTTTTLFWISNEPAGTTGIRLAVVISSPHHKKPNDGTLRLSVSPEADFGHTTACFACVYSSGDAQVSVFWFTKPTTEVAAQLCSLTVRLDSPVGLNSMTISSLPSLHVQEEGVDGDERASALSHAQFFQLFILGPDMGLEYSAVAWSSFPFGSVQPPTIRSEPQRPRSRRKRTIHRTFAVPDGTDDQVTSPAELNKTPTASEFGRRKVKKNTVVDFTFLSGRLQQITGDHISRESSPSAPPMTPFPAIHAAIERGIAEGHSSIHLPYEMAETHSGRPDANFLQQAWKDYCNELQHGFQTGSILVVDRQAYVFHPDSQSLSQSIASLGLLPEKAPELFRQRWQDIVQRATAEAYISLLGLSVAPQLTPPPDGEDVESEGAASQPMWLKSEPDLPGSPAASLSSRSGRRRGSSTGPSSTAGADTDQVITRLRKYLPTVAGIPPRAGGQPRLLSHWPEQPGSSIGDYSWNPEESGADEEIRRQRRRKEEARRRRLARRVTSLQPDERGESSTQPLPRTAGIFSSQDNYPQTQGSTSLFSSQPMSQIIPGPHGGRPPQLKKKKPKVKRGFR</sequence>
<dbReference type="Pfam" id="PF20639">
    <property type="entry name" value="Rrn6_K-rich"/>
    <property type="match status" value="1"/>
</dbReference>
<organism evidence="4 5">
    <name type="scientific">Phialemonium atrogriseum</name>
    <dbReference type="NCBI Taxonomy" id="1093897"/>
    <lineage>
        <taxon>Eukaryota</taxon>
        <taxon>Fungi</taxon>
        <taxon>Dikarya</taxon>
        <taxon>Ascomycota</taxon>
        <taxon>Pezizomycotina</taxon>
        <taxon>Sordariomycetes</taxon>
        <taxon>Sordariomycetidae</taxon>
        <taxon>Cephalothecales</taxon>
        <taxon>Cephalothecaceae</taxon>
        <taxon>Phialemonium</taxon>
    </lineage>
</organism>
<feature type="region of interest" description="Disordered" evidence="1">
    <location>
        <begin position="600"/>
        <end position="648"/>
    </location>
</feature>
<feature type="compositionally biased region" description="Basic and acidic residues" evidence="1">
    <location>
        <begin position="920"/>
        <end position="933"/>
    </location>
</feature>
<evidence type="ECO:0000313" key="4">
    <source>
        <dbReference type="EMBL" id="KAK1772620.1"/>
    </source>
</evidence>
<protein>
    <submittedName>
        <fullName evidence="4">RNA polymerase I-specific transcription-initiation factor-domain-containing protein</fullName>
    </submittedName>
</protein>
<reference evidence="4" key="1">
    <citation type="submission" date="2023-06" db="EMBL/GenBank/DDBJ databases">
        <title>Genome-scale phylogeny and comparative genomics of the fungal order Sordariales.</title>
        <authorList>
            <consortium name="Lawrence Berkeley National Laboratory"/>
            <person name="Hensen N."/>
            <person name="Bonometti L."/>
            <person name="Westerberg I."/>
            <person name="Brannstrom I.O."/>
            <person name="Guillou S."/>
            <person name="Cros-Aarteil S."/>
            <person name="Calhoun S."/>
            <person name="Haridas S."/>
            <person name="Kuo A."/>
            <person name="Mondo S."/>
            <person name="Pangilinan J."/>
            <person name="Riley R."/>
            <person name="Labutti K."/>
            <person name="Andreopoulos B."/>
            <person name="Lipzen A."/>
            <person name="Chen C."/>
            <person name="Yanf M."/>
            <person name="Daum C."/>
            <person name="Ng V."/>
            <person name="Clum A."/>
            <person name="Steindorff A."/>
            <person name="Ohm R."/>
            <person name="Martin F."/>
            <person name="Silar P."/>
            <person name="Natvig D."/>
            <person name="Lalanne C."/>
            <person name="Gautier V."/>
            <person name="Ament-Velasquez S.L."/>
            <person name="Kruys A."/>
            <person name="Hutchinson M.I."/>
            <person name="Powell A.J."/>
            <person name="Barry K."/>
            <person name="Miller A.N."/>
            <person name="Grigoriev I.V."/>
            <person name="Debuchy R."/>
            <person name="Gladieux P."/>
            <person name="Thoren M.H."/>
            <person name="Johannesson H."/>
        </authorList>
    </citation>
    <scope>NUCLEOTIDE SEQUENCE</scope>
    <source>
        <strain evidence="4">8032-3</strain>
    </source>
</reference>
<dbReference type="PANTHER" id="PTHR28221">
    <property type="entry name" value="RNA POLYMERASE I-SPECIFIC TRANSCRIPTION INITIATION FACTOR RRN6"/>
    <property type="match status" value="1"/>
</dbReference>
<dbReference type="InterPro" id="IPR048536">
    <property type="entry name" value="Rrn6_K-rich"/>
</dbReference>
<feature type="compositionally biased region" description="Low complexity" evidence="1">
    <location>
        <begin position="836"/>
        <end position="848"/>
    </location>
</feature>
<proteinExistence type="predicted"/>
<feature type="region of interest" description="Disordered" evidence="1">
    <location>
        <begin position="809"/>
        <end position="869"/>
    </location>
</feature>
<evidence type="ECO:0000313" key="5">
    <source>
        <dbReference type="Proteomes" id="UP001244011"/>
    </source>
</evidence>
<dbReference type="GO" id="GO:0001179">
    <property type="term" value="F:RNA polymerase I general transcription initiation factor binding"/>
    <property type="evidence" value="ECO:0007669"/>
    <property type="project" value="TreeGrafter"/>
</dbReference>
<dbReference type="GO" id="GO:0042790">
    <property type="term" value="P:nucleolar large rRNA transcription by RNA polymerase I"/>
    <property type="evidence" value="ECO:0007669"/>
    <property type="project" value="TreeGrafter"/>
</dbReference>
<evidence type="ECO:0000256" key="1">
    <source>
        <dbReference type="SAM" id="MobiDB-lite"/>
    </source>
</evidence>
<dbReference type="GO" id="GO:0001163">
    <property type="term" value="F:RNA polymerase I transcription regulatory region sequence-specific DNA binding"/>
    <property type="evidence" value="ECO:0007669"/>
    <property type="project" value="TreeGrafter"/>
</dbReference>
<feature type="domain" description="RRN6 beta-propeller" evidence="2">
    <location>
        <begin position="131"/>
        <end position="527"/>
    </location>
</feature>
<dbReference type="AlphaFoldDB" id="A0AAJ0FTY9"/>
<dbReference type="RefSeq" id="XP_060288833.1">
    <property type="nucleotide sequence ID" value="XM_060429471.1"/>
</dbReference>
<name>A0AAJ0FTY9_9PEZI</name>
<feature type="compositionally biased region" description="Basic residues" evidence="1">
    <location>
        <begin position="999"/>
        <end position="1012"/>
    </location>
</feature>
<keyword evidence="5" id="KW-1185">Reference proteome</keyword>
<dbReference type="Pfam" id="PF10214">
    <property type="entry name" value="Rrn6_beta-prop"/>
    <property type="match status" value="1"/>
</dbReference>
<feature type="compositionally biased region" description="Polar residues" evidence="1">
    <location>
        <begin position="631"/>
        <end position="645"/>
    </location>
</feature>
<evidence type="ECO:0000259" key="3">
    <source>
        <dbReference type="Pfam" id="PF20639"/>
    </source>
</evidence>
<dbReference type="InterPro" id="IPR048535">
    <property type="entry name" value="RRN6_beta-prop"/>
</dbReference>
<accession>A0AAJ0FTY9</accession>
<dbReference type="InterPro" id="IPR019350">
    <property type="entry name" value="RNA_pol_I-sp_TIF_RRN6-like"/>
</dbReference>
<comment type="caution">
    <text evidence="4">The sequence shown here is derived from an EMBL/GenBank/DDBJ whole genome shotgun (WGS) entry which is preliminary data.</text>
</comment>
<dbReference type="GeneID" id="85312658"/>
<dbReference type="EMBL" id="MU838997">
    <property type="protein sequence ID" value="KAK1772620.1"/>
    <property type="molecule type" value="Genomic_DNA"/>
</dbReference>
<feature type="domain" description="RRN6 K-rich C-terminal" evidence="3">
    <location>
        <begin position="893"/>
        <end position="1011"/>
    </location>
</feature>
<feature type="region of interest" description="Disordered" evidence="1">
    <location>
        <begin position="1"/>
        <end position="20"/>
    </location>
</feature>
<feature type="compositionally biased region" description="Low complexity" evidence="1">
    <location>
        <begin position="855"/>
        <end position="866"/>
    </location>
</feature>